<feature type="domain" description="NfeD-like C-terminal" evidence="7">
    <location>
        <begin position="399"/>
        <end position="453"/>
    </location>
</feature>
<evidence type="ECO:0000259" key="8">
    <source>
        <dbReference type="Pfam" id="PF24961"/>
    </source>
</evidence>
<dbReference type="Pfam" id="PF25145">
    <property type="entry name" value="NfeD1b_N"/>
    <property type="match status" value="1"/>
</dbReference>
<evidence type="ECO:0000313" key="10">
    <source>
        <dbReference type="EMBL" id="OOZ37949.1"/>
    </source>
</evidence>
<feature type="region of interest" description="Disordered" evidence="5">
    <location>
        <begin position="135"/>
        <end position="160"/>
    </location>
</feature>
<feature type="transmembrane region" description="Helical" evidence="6">
    <location>
        <begin position="335"/>
        <end position="353"/>
    </location>
</feature>
<accession>A0A1T2KYM1</accession>
<proteinExistence type="predicted"/>
<name>A0A1T2KYM1_9GAMM</name>
<comment type="caution">
    <text evidence="10">The sequence shown here is derived from an EMBL/GenBank/DDBJ whole genome shotgun (WGS) entry which is preliminary data.</text>
</comment>
<keyword evidence="2 6" id="KW-0812">Transmembrane</keyword>
<feature type="transmembrane region" description="Helical" evidence="6">
    <location>
        <begin position="311"/>
        <end position="328"/>
    </location>
</feature>
<dbReference type="SUPFAM" id="SSF52096">
    <property type="entry name" value="ClpP/crotonase"/>
    <property type="match status" value="1"/>
</dbReference>
<dbReference type="GO" id="GO:0008233">
    <property type="term" value="F:peptidase activity"/>
    <property type="evidence" value="ECO:0007669"/>
    <property type="project" value="UniProtKB-KW"/>
</dbReference>
<evidence type="ECO:0000259" key="7">
    <source>
        <dbReference type="Pfam" id="PF01957"/>
    </source>
</evidence>
<dbReference type="InterPro" id="IPR056738">
    <property type="entry name" value="NfeD1b_N"/>
</dbReference>
<evidence type="ECO:0000256" key="4">
    <source>
        <dbReference type="ARBA" id="ARBA00023136"/>
    </source>
</evidence>
<keyword evidence="4 6" id="KW-0472">Membrane</keyword>
<feature type="domain" description="NfeD integral membrane" evidence="8">
    <location>
        <begin position="266"/>
        <end position="382"/>
    </location>
</feature>
<feature type="transmembrane region" description="Helical" evidence="6">
    <location>
        <begin position="258"/>
        <end position="280"/>
    </location>
</feature>
<dbReference type="RefSeq" id="WP_078477552.1">
    <property type="nucleotide sequence ID" value="NZ_MPRK01000250.1"/>
</dbReference>
<dbReference type="Pfam" id="PF24961">
    <property type="entry name" value="NfeD_membrane"/>
    <property type="match status" value="1"/>
</dbReference>
<dbReference type="GO" id="GO:0016020">
    <property type="term" value="C:membrane"/>
    <property type="evidence" value="ECO:0007669"/>
    <property type="project" value="UniProtKB-SubCell"/>
</dbReference>
<dbReference type="SUPFAM" id="SSF141322">
    <property type="entry name" value="NfeD domain-like"/>
    <property type="match status" value="1"/>
</dbReference>
<dbReference type="Gene3D" id="2.40.50.140">
    <property type="entry name" value="Nucleic acid-binding proteins"/>
    <property type="match status" value="1"/>
</dbReference>
<dbReference type="InterPro" id="IPR052165">
    <property type="entry name" value="Membrane_assoc_protease"/>
</dbReference>
<dbReference type="Pfam" id="PF01957">
    <property type="entry name" value="NfeD"/>
    <property type="match status" value="1"/>
</dbReference>
<dbReference type="InterPro" id="IPR012340">
    <property type="entry name" value="NA-bd_OB-fold"/>
</dbReference>
<dbReference type="GO" id="GO:0006508">
    <property type="term" value="P:proteolysis"/>
    <property type="evidence" value="ECO:0007669"/>
    <property type="project" value="UniProtKB-KW"/>
</dbReference>
<feature type="compositionally biased region" description="Basic and acidic residues" evidence="5">
    <location>
        <begin position="141"/>
        <end position="160"/>
    </location>
</feature>
<evidence type="ECO:0000256" key="2">
    <source>
        <dbReference type="ARBA" id="ARBA00022692"/>
    </source>
</evidence>
<evidence type="ECO:0000256" key="5">
    <source>
        <dbReference type="SAM" id="MobiDB-lite"/>
    </source>
</evidence>
<reference evidence="10 11" key="1">
    <citation type="submission" date="2016-11" db="EMBL/GenBank/DDBJ databases">
        <title>Mixed transmission modes and dynamic genome evolution in an obligate animal-bacterial symbiosis.</title>
        <authorList>
            <person name="Russell S.L."/>
            <person name="Corbett-Detig R.B."/>
            <person name="Cavanaugh C.M."/>
        </authorList>
    </citation>
    <scope>NUCLEOTIDE SEQUENCE [LARGE SCALE GENOMIC DNA]</scope>
    <source>
        <strain evidence="10">Sp-SM6</strain>
    </source>
</reference>
<protein>
    <submittedName>
        <fullName evidence="10">Serine protease</fullName>
    </submittedName>
</protein>
<keyword evidence="11" id="KW-1185">Reference proteome</keyword>
<comment type="subcellular location">
    <subcellularLocation>
        <location evidence="1">Membrane</location>
        <topology evidence="1">Multi-pass membrane protein</topology>
    </subcellularLocation>
</comment>
<dbReference type="CDD" id="cd07020">
    <property type="entry name" value="Clp_protease_NfeD_1"/>
    <property type="match status" value="1"/>
</dbReference>
<dbReference type="InterPro" id="IPR056739">
    <property type="entry name" value="NfeD_membrane"/>
</dbReference>
<dbReference type="FunFam" id="3.90.226.10:FF:000089">
    <property type="entry name" value="Membrane-bound serine protease"/>
    <property type="match status" value="1"/>
</dbReference>
<feature type="domain" description="NfeD1b N-terminal" evidence="9">
    <location>
        <begin position="39"/>
        <end position="136"/>
    </location>
</feature>
<evidence type="ECO:0000256" key="6">
    <source>
        <dbReference type="SAM" id="Phobius"/>
    </source>
</evidence>
<dbReference type="PANTHER" id="PTHR33507:SF4">
    <property type="entry name" value="NODULATION COMPETITIVENESS PROTEIN NFED"/>
    <property type="match status" value="1"/>
</dbReference>
<gene>
    <name evidence="10" type="ORF">BOW52_09825</name>
</gene>
<dbReference type="InterPro" id="IPR002810">
    <property type="entry name" value="NfeD-like_C"/>
</dbReference>
<dbReference type="AlphaFoldDB" id="A0A1T2KYM1"/>
<dbReference type="OrthoDB" id="5289056at2"/>
<keyword evidence="10" id="KW-0645">Protease</keyword>
<evidence type="ECO:0000256" key="1">
    <source>
        <dbReference type="ARBA" id="ARBA00004141"/>
    </source>
</evidence>
<dbReference type="EMBL" id="MPRK01000250">
    <property type="protein sequence ID" value="OOZ37949.1"/>
    <property type="molecule type" value="Genomic_DNA"/>
</dbReference>
<dbReference type="Gene3D" id="3.90.226.10">
    <property type="entry name" value="2-enoyl-CoA Hydratase, Chain A, domain 1"/>
    <property type="match status" value="1"/>
</dbReference>
<dbReference type="PANTHER" id="PTHR33507">
    <property type="entry name" value="INNER MEMBRANE PROTEIN YBBJ"/>
    <property type="match status" value="1"/>
</dbReference>
<keyword evidence="3 6" id="KW-1133">Transmembrane helix</keyword>
<evidence type="ECO:0000256" key="3">
    <source>
        <dbReference type="ARBA" id="ARBA00022989"/>
    </source>
</evidence>
<evidence type="ECO:0000313" key="11">
    <source>
        <dbReference type="Proteomes" id="UP000190198"/>
    </source>
</evidence>
<feature type="transmembrane region" description="Helical" evidence="6">
    <location>
        <begin position="287"/>
        <end position="305"/>
    </location>
</feature>
<feature type="transmembrane region" description="Helical" evidence="6">
    <location>
        <begin position="365"/>
        <end position="387"/>
    </location>
</feature>
<evidence type="ECO:0000259" key="9">
    <source>
        <dbReference type="Pfam" id="PF25145"/>
    </source>
</evidence>
<dbReference type="InterPro" id="IPR029045">
    <property type="entry name" value="ClpP/crotonase-like_dom_sf"/>
</dbReference>
<sequence>MLKLTKGVARILFFVIVGVLLNSASANRTGHTALQLSIDGAIGPATEDYIERSLISAEETQTELVIIRMDTPGGLDTAMRGIIKHITNSSIPVVSYVAPSGSRAASAGTYIVYASHIAAMAPATNLGAATPVKLGGISPPDLKERDDETKSEDEKAPVDKVGKAKKEKIINDAVAYIRGLAELHNRNQEWAEKAVREAASLQASEALKLNVIDIIAIDTSDLLKQINDREVLVQGQKRTLHTTGLTIVPLSPDWRSRLLSVITNPNVAYILMLIGIYGLIFEFSNPGAIVPGTVGAICLLVALYAFQLLPINYAGMGLILLGMALMIGEAFELSFGMLGIGGVIAFVIGSIILMDTDVPGFGIDISVIITFTVTSILMFIIIIGMAIKARRRPVVSGMEGLIGGEATVISDFDHNGTVTIHSETWTALSETPLHKGQKVKVTNVEGLTLNVEPLQDTPAVSTKQEEEK</sequence>
<dbReference type="Proteomes" id="UP000190198">
    <property type="component" value="Unassembled WGS sequence"/>
</dbReference>
<organism evidence="10 11">
    <name type="scientific">Solemya elarraichensis gill symbiont</name>
    <dbReference type="NCBI Taxonomy" id="1918949"/>
    <lineage>
        <taxon>Bacteria</taxon>
        <taxon>Pseudomonadati</taxon>
        <taxon>Pseudomonadota</taxon>
        <taxon>Gammaproteobacteria</taxon>
        <taxon>sulfur-oxidizing symbionts</taxon>
    </lineage>
</organism>
<keyword evidence="10" id="KW-0378">Hydrolase</keyword>